<evidence type="ECO:0000259" key="1">
    <source>
        <dbReference type="Pfam" id="PF01507"/>
    </source>
</evidence>
<reference evidence="2 3" key="1">
    <citation type="submission" date="2015-10" db="EMBL/GenBank/DDBJ databases">
        <authorList>
            <person name="Gilbert D.G."/>
        </authorList>
    </citation>
    <scope>NUCLEOTIDE SEQUENCE [LARGE SCALE GENOMIC DNA]</scope>
    <source>
        <strain evidence="2">COMA1</strain>
    </source>
</reference>
<dbReference type="InterPro" id="IPR014729">
    <property type="entry name" value="Rossmann-like_a/b/a_fold"/>
</dbReference>
<protein>
    <recommendedName>
        <fullName evidence="1">Phosphoadenosine phosphosulphate reductase domain-containing protein</fullName>
    </recommendedName>
</protein>
<dbReference type="Gene3D" id="3.40.50.620">
    <property type="entry name" value="HUPs"/>
    <property type="match status" value="1"/>
</dbReference>
<feature type="domain" description="Phosphoadenosine phosphosulphate reductase" evidence="1">
    <location>
        <begin position="2"/>
        <end position="46"/>
    </location>
</feature>
<accession>A0A0S4L9Q0</accession>
<gene>
    <name evidence="2" type="ORF">COMA1_11101</name>
</gene>
<dbReference type="InterPro" id="IPR002500">
    <property type="entry name" value="PAPS_reduct_dom"/>
</dbReference>
<organism evidence="2 3">
    <name type="scientific">Candidatus Nitrospira nitrosa</name>
    <dbReference type="NCBI Taxonomy" id="1742972"/>
    <lineage>
        <taxon>Bacteria</taxon>
        <taxon>Pseudomonadati</taxon>
        <taxon>Nitrospirota</taxon>
        <taxon>Nitrospiria</taxon>
        <taxon>Nitrospirales</taxon>
        <taxon>Nitrospiraceae</taxon>
        <taxon>Nitrospira</taxon>
    </lineage>
</organism>
<evidence type="ECO:0000313" key="2">
    <source>
        <dbReference type="EMBL" id="CUS33336.1"/>
    </source>
</evidence>
<keyword evidence="3" id="KW-1185">Reference proteome</keyword>
<dbReference type="AlphaFoldDB" id="A0A0S4L9Q0"/>
<dbReference type="EMBL" id="CZQA01000001">
    <property type="protein sequence ID" value="CUS33336.1"/>
    <property type="molecule type" value="Genomic_DNA"/>
</dbReference>
<dbReference type="Pfam" id="PF01507">
    <property type="entry name" value="PAPS_reduct"/>
    <property type="match status" value="1"/>
</dbReference>
<dbReference type="STRING" id="1742972.COMA1_11101"/>
<proteinExistence type="predicted"/>
<sequence length="59" mass="6727">MHPLLDWTELNIWEYLELERVPLPTLYFAQGDGMRYRSLGCVPCTGTVSSCLDDSTNAF</sequence>
<dbReference type="Proteomes" id="UP000199032">
    <property type="component" value="Unassembled WGS sequence"/>
</dbReference>
<dbReference type="GO" id="GO:0003824">
    <property type="term" value="F:catalytic activity"/>
    <property type="evidence" value="ECO:0007669"/>
    <property type="project" value="InterPro"/>
</dbReference>
<evidence type="ECO:0000313" key="3">
    <source>
        <dbReference type="Proteomes" id="UP000199032"/>
    </source>
</evidence>
<dbReference type="SUPFAM" id="SSF52402">
    <property type="entry name" value="Adenine nucleotide alpha hydrolases-like"/>
    <property type="match status" value="1"/>
</dbReference>
<name>A0A0S4L9Q0_9BACT</name>